<dbReference type="InterPro" id="IPR017871">
    <property type="entry name" value="ABC_transporter-like_CS"/>
</dbReference>
<dbReference type="InterPro" id="IPR050093">
    <property type="entry name" value="ABC_SmlMolc_Importer"/>
</dbReference>
<keyword evidence="8" id="KW-0472">Membrane</keyword>
<evidence type="ECO:0000256" key="4">
    <source>
        <dbReference type="ARBA" id="ARBA00022519"/>
    </source>
</evidence>
<evidence type="ECO:0000256" key="8">
    <source>
        <dbReference type="ARBA" id="ARBA00023136"/>
    </source>
</evidence>
<evidence type="ECO:0000256" key="1">
    <source>
        <dbReference type="ARBA" id="ARBA00005417"/>
    </source>
</evidence>
<comment type="caution">
    <text evidence="10">The sequence shown here is derived from an EMBL/GenBank/DDBJ whole genome shotgun (WGS) entry which is preliminary data.</text>
</comment>
<dbReference type="Proteomes" id="UP000295391">
    <property type="component" value="Unassembled WGS sequence"/>
</dbReference>
<dbReference type="Pfam" id="PF00005">
    <property type="entry name" value="ABC_tran"/>
    <property type="match status" value="1"/>
</dbReference>
<gene>
    <name evidence="10" type="ORF">ATL17_1343</name>
</gene>
<accession>A0A4R6VTB7</accession>
<dbReference type="InterPro" id="IPR003593">
    <property type="entry name" value="AAA+_ATPase"/>
</dbReference>
<dbReference type="PROSITE" id="PS50893">
    <property type="entry name" value="ABC_TRANSPORTER_2"/>
    <property type="match status" value="1"/>
</dbReference>
<evidence type="ECO:0000313" key="10">
    <source>
        <dbReference type="EMBL" id="TDQ67332.1"/>
    </source>
</evidence>
<keyword evidence="3" id="KW-1003">Cell membrane</keyword>
<dbReference type="SMART" id="SM00382">
    <property type="entry name" value="AAA"/>
    <property type="match status" value="1"/>
</dbReference>
<dbReference type="EMBL" id="SNYR01000001">
    <property type="protein sequence ID" value="TDQ67332.1"/>
    <property type="molecule type" value="Genomic_DNA"/>
</dbReference>
<dbReference type="RefSeq" id="WP_208111131.1">
    <property type="nucleotide sequence ID" value="NZ_SNYR01000001.1"/>
</dbReference>
<reference evidence="10 11" key="1">
    <citation type="submission" date="2019-03" db="EMBL/GenBank/DDBJ databases">
        <title>Genomic Encyclopedia of Type Strains, Phase III (KMG-III): the genomes of soil and plant-associated and newly described type strains.</title>
        <authorList>
            <person name="Whitman W."/>
        </authorList>
    </citation>
    <scope>NUCLEOTIDE SEQUENCE [LARGE SCALE GENOMIC DNA]</scope>
    <source>
        <strain evidence="10 11">CGMCC 1.7002</strain>
    </source>
</reference>
<dbReference type="PROSITE" id="PS00211">
    <property type="entry name" value="ABC_TRANSPORTER_1"/>
    <property type="match status" value="1"/>
</dbReference>
<keyword evidence="7" id="KW-1278">Translocase</keyword>
<keyword evidence="4" id="KW-0997">Cell inner membrane</keyword>
<dbReference type="SUPFAM" id="SSF52540">
    <property type="entry name" value="P-loop containing nucleoside triphosphate hydrolases"/>
    <property type="match status" value="1"/>
</dbReference>
<protein>
    <submittedName>
        <fullName evidence="10">Thiamine transport system ATP-binding protein</fullName>
    </submittedName>
</protein>
<feature type="domain" description="ABC transporter" evidence="9">
    <location>
        <begin position="2"/>
        <end position="205"/>
    </location>
</feature>
<evidence type="ECO:0000256" key="5">
    <source>
        <dbReference type="ARBA" id="ARBA00022741"/>
    </source>
</evidence>
<evidence type="ECO:0000256" key="7">
    <source>
        <dbReference type="ARBA" id="ARBA00022967"/>
    </source>
</evidence>
<dbReference type="AlphaFoldDB" id="A0A4R6VTB7"/>
<dbReference type="Gene3D" id="3.40.50.300">
    <property type="entry name" value="P-loop containing nucleotide triphosphate hydrolases"/>
    <property type="match status" value="1"/>
</dbReference>
<keyword evidence="6 10" id="KW-0067">ATP-binding</keyword>
<evidence type="ECO:0000256" key="2">
    <source>
        <dbReference type="ARBA" id="ARBA00022448"/>
    </source>
</evidence>
<keyword evidence="2" id="KW-0813">Transport</keyword>
<evidence type="ECO:0000256" key="3">
    <source>
        <dbReference type="ARBA" id="ARBA00022475"/>
    </source>
</evidence>
<evidence type="ECO:0000256" key="6">
    <source>
        <dbReference type="ARBA" id="ARBA00022840"/>
    </source>
</evidence>
<comment type="similarity">
    <text evidence="1">Belongs to the ABC transporter superfamily.</text>
</comment>
<proteinExistence type="inferred from homology"/>
<dbReference type="InterPro" id="IPR027417">
    <property type="entry name" value="P-loop_NTPase"/>
</dbReference>
<dbReference type="PANTHER" id="PTHR42781">
    <property type="entry name" value="SPERMIDINE/PUTRESCINE IMPORT ATP-BINDING PROTEIN POTA"/>
    <property type="match status" value="1"/>
</dbReference>
<keyword evidence="5" id="KW-0547">Nucleotide-binding</keyword>
<organism evidence="10 11">
    <name type="scientific">Maritalea mobilis</name>
    <dbReference type="NCBI Taxonomy" id="483324"/>
    <lineage>
        <taxon>Bacteria</taxon>
        <taxon>Pseudomonadati</taxon>
        <taxon>Pseudomonadota</taxon>
        <taxon>Alphaproteobacteria</taxon>
        <taxon>Hyphomicrobiales</taxon>
        <taxon>Devosiaceae</taxon>
        <taxon>Maritalea</taxon>
    </lineage>
</organism>
<name>A0A4R6VTB7_9HYPH</name>
<evidence type="ECO:0000313" key="11">
    <source>
        <dbReference type="Proteomes" id="UP000295391"/>
    </source>
</evidence>
<dbReference type="GO" id="GO:0016887">
    <property type="term" value="F:ATP hydrolysis activity"/>
    <property type="evidence" value="ECO:0007669"/>
    <property type="project" value="InterPro"/>
</dbReference>
<dbReference type="GO" id="GO:0005524">
    <property type="term" value="F:ATP binding"/>
    <property type="evidence" value="ECO:0007669"/>
    <property type="project" value="UniProtKB-KW"/>
</dbReference>
<sequence length="205" mass="22645">MLNINQLHFSYDPNAPAYDFSLNVEAGEILGISGKSGSGKSTLLDLITGFLRPSSGSILLNGEELNALRTEHRPISILFQKDNIFEHLTAQKNVELGLEQPSGADALLKQVDLEGFEKSLCAELSGGQQQRVALARTLGRNRPILLLDEPFSALDDQTADEMRSLVRKLVKQNDWHTILVSHHQKDLTELATRQLALKEGKLHAV</sequence>
<dbReference type="PANTHER" id="PTHR42781:SF1">
    <property type="entry name" value="THIAMINE IMPORT ATP-BINDING PROTEIN THIQ"/>
    <property type="match status" value="1"/>
</dbReference>
<evidence type="ECO:0000259" key="9">
    <source>
        <dbReference type="PROSITE" id="PS50893"/>
    </source>
</evidence>
<dbReference type="InterPro" id="IPR003439">
    <property type="entry name" value="ABC_transporter-like_ATP-bd"/>
</dbReference>
<keyword evidence="11" id="KW-1185">Reference proteome</keyword>